<dbReference type="Proteomes" id="UP000038009">
    <property type="component" value="Unassembled WGS sequence"/>
</dbReference>
<accession>A0A0N0P626</accession>
<reference evidence="1 2" key="1">
    <citation type="journal article" date="2015" name="PLoS Pathog.">
        <title>Leptomonas seymouri: Adaptations to the Dixenous Life Cycle Analyzed by Genome Sequencing, Transcriptome Profiling and Co-infection with Leishmania donovani.</title>
        <authorList>
            <person name="Kraeva N."/>
            <person name="Butenko A."/>
            <person name="Hlavacova J."/>
            <person name="Kostygov A."/>
            <person name="Myskova J."/>
            <person name="Grybchuk D."/>
            <person name="Lestinova T."/>
            <person name="Votypka J."/>
            <person name="Volf P."/>
            <person name="Opperdoes F."/>
            <person name="Flegontov P."/>
            <person name="Lukes J."/>
            <person name="Yurchenko V."/>
        </authorList>
    </citation>
    <scope>NUCLEOTIDE SEQUENCE [LARGE SCALE GENOMIC DNA]</scope>
    <source>
        <strain evidence="1 2">ATCC 30220</strain>
    </source>
</reference>
<gene>
    <name evidence="1" type="ORF">ABL78_4235</name>
</gene>
<name>A0A0N0P626_LEPSE</name>
<protein>
    <recommendedName>
        <fullName evidence="3">RanBP2-type domain-containing protein</fullName>
    </recommendedName>
</protein>
<comment type="caution">
    <text evidence="1">The sequence shown here is derived from an EMBL/GenBank/DDBJ whole genome shotgun (WGS) entry which is preliminary data.</text>
</comment>
<evidence type="ECO:0008006" key="3">
    <source>
        <dbReference type="Google" id="ProtNLM"/>
    </source>
</evidence>
<dbReference type="OrthoDB" id="239796at2759"/>
<dbReference type="VEuPathDB" id="TriTrypDB:Lsey_0120_0020"/>
<keyword evidence="2" id="KW-1185">Reference proteome</keyword>
<evidence type="ECO:0000313" key="2">
    <source>
        <dbReference type="Proteomes" id="UP000038009"/>
    </source>
</evidence>
<organism evidence="1 2">
    <name type="scientific">Leptomonas seymouri</name>
    <dbReference type="NCBI Taxonomy" id="5684"/>
    <lineage>
        <taxon>Eukaryota</taxon>
        <taxon>Discoba</taxon>
        <taxon>Euglenozoa</taxon>
        <taxon>Kinetoplastea</taxon>
        <taxon>Metakinetoplastina</taxon>
        <taxon>Trypanosomatida</taxon>
        <taxon>Trypanosomatidae</taxon>
        <taxon>Leishmaniinae</taxon>
        <taxon>Leptomonas</taxon>
    </lineage>
</organism>
<sequence>MYVRRPLAQRSSPRRRFGRWPASLPTHAIGIATASASTILSTSSSDFEHYVRSECSDVLFYRDCGLRTAALPGPTTANAQPPSAAISVHGSRLRCGPEVAAMPATHAVLNSLNSALWLPVLTCLQVRGALSSRDCASAIRHVPALTFRSLLPWLWAPTAAASGFLEARDTAQQLQGAQGRQEGSDEGKELGSLALVSVAAADVVDAALKVACRVPLAPTAAAATPAKAPLRTACSVADLGTADPQLWVAMLHSLVSGLPPAASYHDRLKLWHDMFFALRSHCTWNTTAAELREVGHPQLLKVFEAFYKDMRNHERESVGGEGLAAAVSADVDSRPLVAPPEVLTLTPPILLRKFRTLYRQHKHSAMLFAELYVYCVQQEEAGVQRWWLTLITAAAESKDSGSAGLSSTAAAVVRLRTTALLMDVDLAVYFASLPGRRYSGLATPAEQWAVTLEHVMFLLPRTYFLQRCLQAQRSGSSSTSAAELWKPWGRVASVLMNVCVWVDNDNREAVRCCAALRCAVEALQVLAAAPAMEDRLSLQLPTQCGIHTAVHTILGAPTAREISTCISTLVRAASDSMRVKAEQLHYGPTDGLFGVHLISVAVSAVLPAERQQPSLHDTQLKGSDKEVLEGGAEVKQGAAELLHQLRLFTHASKTSPIQLWSAQRRTPRAKDAARYGLVTVGYRLFRNCVVPLTLHTATLSSARRVFALLCAWADEVGRPLGLHGHQVSALWQLRWAQTLQHEGGEAATAHHPRSACASMMPELVASRRHSDQGGSLQNEWVCGCGFQNSCKEAISEGTSASCVACVLRDLVPHCWECSSCHTVSDSGVNVPYCLHCGEAHPSLQQQRSQQHRQEGEVKSSVRDLVYVCSACHTVSAMAPSIARESSASGAPLVSWRDDGGAHRCCDACGSHGTGYYTPTFTWSCGCGVVNSALDSHCHACSDAARRPTLTCPQCRHVQTSATAERCTRCEFPHPRRLATVQESRLVHCPACQGLAPSTSLSCPHCASTAISAVAALLPTVADQPWLCLRCGTTHPVRDAENGELHAPLALHLSEVAAGAPSPPPFPLRALHNSGADSRPSEGCCDHCGTYRIAGSTWERSRLWNCTACEARYNTGAACRRCAALAPGVPASAVHVWQCGICQAGNPSWETQCATAGCGGSAQRRDGPISDSRPSSDCCYSPWECAECGEVTLSSHVLCCTFCGASTPASVLDTACTGPLCVKSAAQSGTPSQTERALADHLIENNEDVVAVGAPPSACVALAELQGREQTPASRLAQVEAFLLRAAETETPLHAAALGVGLLCATPGGSLRPPAAESVAGPPAEGANVTVPAALSTDSPPCVHDGEEAWEDAYAAAVLSL</sequence>
<evidence type="ECO:0000313" key="1">
    <source>
        <dbReference type="EMBL" id="KPI86677.1"/>
    </source>
</evidence>
<dbReference type="OMA" id="MLFAELY"/>
<dbReference type="EMBL" id="LJSK01000120">
    <property type="protein sequence ID" value="KPI86677.1"/>
    <property type="molecule type" value="Genomic_DNA"/>
</dbReference>
<proteinExistence type="predicted"/>